<name>A0A382M0S2_9ZZZZ</name>
<gene>
    <name evidence="1" type="ORF">METZ01_LOCUS295438</name>
</gene>
<dbReference type="EMBL" id="UINC01090545">
    <property type="protein sequence ID" value="SVC42584.1"/>
    <property type="molecule type" value="Genomic_DNA"/>
</dbReference>
<evidence type="ECO:0000313" key="1">
    <source>
        <dbReference type="EMBL" id="SVC42584.1"/>
    </source>
</evidence>
<organism evidence="1">
    <name type="scientific">marine metagenome</name>
    <dbReference type="NCBI Taxonomy" id="408172"/>
    <lineage>
        <taxon>unclassified sequences</taxon>
        <taxon>metagenomes</taxon>
        <taxon>ecological metagenomes</taxon>
    </lineage>
</organism>
<reference evidence="1" key="1">
    <citation type="submission" date="2018-05" db="EMBL/GenBank/DDBJ databases">
        <authorList>
            <person name="Lanie J.A."/>
            <person name="Ng W.-L."/>
            <person name="Kazmierczak K.M."/>
            <person name="Andrzejewski T.M."/>
            <person name="Davidsen T.M."/>
            <person name="Wayne K.J."/>
            <person name="Tettelin H."/>
            <person name="Glass J.I."/>
            <person name="Rusch D."/>
            <person name="Podicherti R."/>
            <person name="Tsui H.-C.T."/>
            <person name="Winkler M.E."/>
        </authorList>
    </citation>
    <scope>NUCLEOTIDE SEQUENCE</scope>
</reference>
<protein>
    <submittedName>
        <fullName evidence="1">Uncharacterized protein</fullName>
    </submittedName>
</protein>
<proteinExistence type="predicted"/>
<accession>A0A382M0S2</accession>
<sequence>KSFKIGVENYSVGLSSFPRASELAFTKYLPSVQRRSFMWKPEIKGSVRLAS</sequence>
<feature type="non-terminal residue" evidence="1">
    <location>
        <position position="1"/>
    </location>
</feature>
<dbReference type="AlphaFoldDB" id="A0A382M0S2"/>